<dbReference type="STRING" id="416874.SAMN04487958_11221"/>
<accession>A0A1H9W387</accession>
<evidence type="ECO:0000313" key="2">
    <source>
        <dbReference type="EMBL" id="SES28147.1"/>
    </source>
</evidence>
<dbReference type="AlphaFoldDB" id="A0A1H9W387"/>
<evidence type="ECO:0000313" key="3">
    <source>
        <dbReference type="Proteomes" id="UP000198505"/>
    </source>
</evidence>
<dbReference type="Proteomes" id="UP000198505">
    <property type="component" value="Unassembled WGS sequence"/>
</dbReference>
<gene>
    <name evidence="2" type="ORF">SAMN04487958_11221</name>
</gene>
<protein>
    <submittedName>
        <fullName evidence="2">Mu-like prophage FluMu protein Com</fullName>
    </submittedName>
</protein>
<dbReference type="Pfam" id="PF10122">
    <property type="entry name" value="Zn_ribbon_Com"/>
    <property type="match status" value="1"/>
</dbReference>
<reference evidence="3" key="1">
    <citation type="submission" date="2016-10" db="EMBL/GenBank/DDBJ databases">
        <authorList>
            <person name="Varghese N."/>
            <person name="Submissions S."/>
        </authorList>
    </citation>
    <scope>NUCLEOTIDE SEQUENCE [LARGE SCALE GENOMIC DNA]</scope>
    <source>
        <strain evidence="3">CGMCC 1.6495</strain>
    </source>
</reference>
<sequence>MVLMEIRCKQCNRKLANVSDYQFIEIKCPRCRHLNQQRATSSKPPKETHRGYPNHSLDGRQAPPS</sequence>
<evidence type="ECO:0000256" key="1">
    <source>
        <dbReference type="SAM" id="MobiDB-lite"/>
    </source>
</evidence>
<name>A0A1H9W387_9GAMM</name>
<feature type="region of interest" description="Disordered" evidence="1">
    <location>
        <begin position="35"/>
        <end position="65"/>
    </location>
</feature>
<dbReference type="InterPro" id="IPR019294">
    <property type="entry name" value="Translation_reg_Com"/>
</dbReference>
<keyword evidence="3" id="KW-1185">Reference proteome</keyword>
<dbReference type="EMBL" id="FOGS01000012">
    <property type="protein sequence ID" value="SES28147.1"/>
    <property type="molecule type" value="Genomic_DNA"/>
</dbReference>
<proteinExistence type="predicted"/>
<organism evidence="2 3">
    <name type="scientific">Vreelandella subterranea</name>
    <dbReference type="NCBI Taxonomy" id="416874"/>
    <lineage>
        <taxon>Bacteria</taxon>
        <taxon>Pseudomonadati</taxon>
        <taxon>Pseudomonadota</taxon>
        <taxon>Gammaproteobacteria</taxon>
        <taxon>Oceanospirillales</taxon>
        <taxon>Halomonadaceae</taxon>
        <taxon>Vreelandella</taxon>
    </lineage>
</organism>